<proteinExistence type="predicted"/>
<comment type="caution">
    <text evidence="1">The sequence shown here is derived from an EMBL/GenBank/DDBJ whole genome shotgun (WGS) entry which is preliminary data.</text>
</comment>
<organism evidence="1">
    <name type="scientific">marine sediment metagenome</name>
    <dbReference type="NCBI Taxonomy" id="412755"/>
    <lineage>
        <taxon>unclassified sequences</taxon>
        <taxon>metagenomes</taxon>
        <taxon>ecological metagenomes</taxon>
    </lineage>
</organism>
<protein>
    <submittedName>
        <fullName evidence="1">Uncharacterized protein</fullName>
    </submittedName>
</protein>
<gene>
    <name evidence="1" type="ORF">LCGC14_2130250</name>
</gene>
<evidence type="ECO:0000313" key="1">
    <source>
        <dbReference type="EMBL" id="KKL67909.1"/>
    </source>
</evidence>
<accession>A0A0F9E1Q4</accession>
<sequence length="199" mass="21653">MVTQTLSYRFTLMDHQGRPLVRYPWMPGHSFVKAYMKGLHCLWRLLNESSVEDTDNVARVLRNPVSAASRVMEVVSTAGEIRMGIVVGTGLTAVTMDDHALETQIINGTGAGQLLYQPTVVNAVVEAGANSSTLITRGFTNNSGATVTIFEAGIYFRWTDDGGTLRYFCMVRDKLGGGQDVPVLDGTTVNVDYLITISA</sequence>
<reference evidence="1" key="1">
    <citation type="journal article" date="2015" name="Nature">
        <title>Complex archaea that bridge the gap between prokaryotes and eukaryotes.</title>
        <authorList>
            <person name="Spang A."/>
            <person name="Saw J.H."/>
            <person name="Jorgensen S.L."/>
            <person name="Zaremba-Niedzwiedzka K."/>
            <person name="Martijn J."/>
            <person name="Lind A.E."/>
            <person name="van Eijk R."/>
            <person name="Schleper C."/>
            <person name="Guy L."/>
            <person name="Ettema T.J."/>
        </authorList>
    </citation>
    <scope>NUCLEOTIDE SEQUENCE</scope>
</reference>
<name>A0A0F9E1Q4_9ZZZZ</name>
<dbReference type="AlphaFoldDB" id="A0A0F9E1Q4"/>
<dbReference type="EMBL" id="LAZR01026706">
    <property type="protein sequence ID" value="KKL67909.1"/>
    <property type="molecule type" value="Genomic_DNA"/>
</dbReference>